<protein>
    <submittedName>
        <fullName evidence="1">Transporter</fullName>
    </submittedName>
</protein>
<proteinExistence type="predicted"/>
<evidence type="ECO:0000313" key="1">
    <source>
        <dbReference type="EMBL" id="PGG94128.1"/>
    </source>
</evidence>
<comment type="caution">
    <text evidence="1">The sequence shown here is derived from an EMBL/GenBank/DDBJ whole genome shotgun (WGS) entry which is preliminary data.</text>
</comment>
<name>A0A2B6QKN8_9BACI</name>
<reference evidence="1 2" key="1">
    <citation type="submission" date="2017-09" db="EMBL/GenBank/DDBJ databases">
        <title>Large-scale bioinformatics analysis of Bacillus genomes uncovers conserved roles of natural products in bacterial physiology.</title>
        <authorList>
            <consortium name="Agbiome Team Llc"/>
            <person name="Bleich R.M."/>
            <person name="Grubbs K.J."/>
            <person name="Santa Maria K.C."/>
            <person name="Allen S.E."/>
            <person name="Farag S."/>
            <person name="Shank E.A."/>
            <person name="Bowers A."/>
        </authorList>
    </citation>
    <scope>NUCLEOTIDE SEQUENCE [LARGE SCALE GENOMIC DNA]</scope>
    <source>
        <strain evidence="1 2">AFS094862</strain>
    </source>
</reference>
<organism evidence="1 2">
    <name type="scientific">Bacillus toyonensis</name>
    <dbReference type="NCBI Taxonomy" id="155322"/>
    <lineage>
        <taxon>Bacteria</taxon>
        <taxon>Bacillati</taxon>
        <taxon>Bacillota</taxon>
        <taxon>Bacilli</taxon>
        <taxon>Bacillales</taxon>
        <taxon>Bacillaceae</taxon>
        <taxon>Bacillus</taxon>
        <taxon>Bacillus cereus group</taxon>
    </lineage>
</organism>
<gene>
    <name evidence="1" type="ORF">CON73_03905</name>
</gene>
<sequence>MKRVMVISYWYYPENVARAFHVKGIVSSLVQEGYNVDLIIPRNSMYQEIDARESDNITIHQVKPGSILHKEKNRWDVNRNILNNSRSNFFIKGLKSLYDVLIWPDRTVEWAINAYRYVKKHKLHSNSEAMVTVGLPVSTHITGHLLKKDASHLKWIADYGDPFSYNPDREIRKYDKFLESKILNNVNSIVIPTENAVDCYTNLGVNRSKIHVIPQLFEEQQGESSYSIDKEKFNIMYAGSFYRGIRSPVEFIHGLVLASEKNPNLHFHYFGNVNALEEFLEMEGLDIKTIPITVNTFKDRSEIISIMKNMDLLINLNNKSTSQIPSKIIDYLYADTRILNVGSNLTDLFDNVDNEKEKIAKKLVEISKTSSNFDYSELKGFYSYNVNSSKYNRILQKENS</sequence>
<dbReference type="AlphaFoldDB" id="A0A2B6QKN8"/>
<dbReference type="SUPFAM" id="SSF53756">
    <property type="entry name" value="UDP-Glycosyltransferase/glycogen phosphorylase"/>
    <property type="match status" value="1"/>
</dbReference>
<dbReference type="Proteomes" id="UP000225320">
    <property type="component" value="Unassembled WGS sequence"/>
</dbReference>
<dbReference type="RefSeq" id="WP_098070264.1">
    <property type="nucleotide sequence ID" value="NZ_JBALMW010000756.1"/>
</dbReference>
<accession>A0A2B6QKN8</accession>
<dbReference type="Gene3D" id="3.40.50.2000">
    <property type="entry name" value="Glycogen Phosphorylase B"/>
    <property type="match status" value="1"/>
</dbReference>
<evidence type="ECO:0000313" key="2">
    <source>
        <dbReference type="Proteomes" id="UP000225320"/>
    </source>
</evidence>
<dbReference type="EMBL" id="NVOI01000019">
    <property type="protein sequence ID" value="PGG94128.1"/>
    <property type="molecule type" value="Genomic_DNA"/>
</dbReference>